<dbReference type="AlphaFoldDB" id="A0A1A9WSD4"/>
<evidence type="ECO:0000313" key="2">
    <source>
        <dbReference type="Proteomes" id="UP000091820"/>
    </source>
</evidence>
<name>A0A1A9WSD4_9MUSC</name>
<dbReference type="Proteomes" id="UP000091820">
    <property type="component" value="Unassembled WGS sequence"/>
</dbReference>
<reference evidence="1" key="2">
    <citation type="submission" date="2020-05" db="UniProtKB">
        <authorList>
            <consortium name="EnsemblMetazoa"/>
        </authorList>
    </citation>
    <scope>IDENTIFICATION</scope>
    <source>
        <strain evidence="1">IAEA</strain>
    </source>
</reference>
<dbReference type="EnsemblMetazoa" id="GBRI030335-RA">
    <property type="protein sequence ID" value="GBRI030335-PA"/>
    <property type="gene ID" value="GBRI030335"/>
</dbReference>
<sequence length="130" mass="14525">MYLTVDENGQFKEDNFNNVMAVCSGDFRCSGTRESNILKIVKIIIAKNFAPKVAELNFNTEDEEKLVNEVFNNALRVLSEEERQLLQQYNIQMAGHAGHRGHVDKGIVVLMADENARPAAFRGIVEGKAA</sequence>
<proteinExistence type="predicted"/>
<evidence type="ECO:0000313" key="1">
    <source>
        <dbReference type="EnsemblMetazoa" id="GBRI030335-PA"/>
    </source>
</evidence>
<organism evidence="1 2">
    <name type="scientific">Glossina brevipalpis</name>
    <dbReference type="NCBI Taxonomy" id="37001"/>
    <lineage>
        <taxon>Eukaryota</taxon>
        <taxon>Metazoa</taxon>
        <taxon>Ecdysozoa</taxon>
        <taxon>Arthropoda</taxon>
        <taxon>Hexapoda</taxon>
        <taxon>Insecta</taxon>
        <taxon>Pterygota</taxon>
        <taxon>Neoptera</taxon>
        <taxon>Endopterygota</taxon>
        <taxon>Diptera</taxon>
        <taxon>Brachycera</taxon>
        <taxon>Muscomorpha</taxon>
        <taxon>Hippoboscoidea</taxon>
        <taxon>Glossinidae</taxon>
        <taxon>Glossina</taxon>
    </lineage>
</organism>
<keyword evidence="2" id="KW-1185">Reference proteome</keyword>
<reference evidence="2" key="1">
    <citation type="submission" date="2014-03" db="EMBL/GenBank/DDBJ databases">
        <authorList>
            <person name="Aksoy S."/>
            <person name="Warren W."/>
            <person name="Wilson R.K."/>
        </authorList>
    </citation>
    <scope>NUCLEOTIDE SEQUENCE [LARGE SCALE GENOMIC DNA]</scope>
    <source>
        <strain evidence="2">IAEA</strain>
    </source>
</reference>
<protein>
    <submittedName>
        <fullName evidence="1">Uncharacterized protein</fullName>
    </submittedName>
</protein>
<dbReference type="STRING" id="37001.A0A1A9WSD4"/>
<dbReference type="VEuPathDB" id="VectorBase:GBRI030335"/>
<accession>A0A1A9WSD4</accession>